<dbReference type="EMBL" id="CYZO01000016">
    <property type="protein sequence ID" value="CUO03361.1"/>
    <property type="molecule type" value="Genomic_DNA"/>
</dbReference>
<sequence>MKNCDKQNLIISIESSIDFIESHLDSADKSIAFILKKHGVRNLEKASIYTLQDLFSELYAIEADLR</sequence>
<dbReference type="RefSeq" id="WP_055158951.1">
    <property type="nucleotide sequence ID" value="NZ_CYZO01000016.1"/>
</dbReference>
<proteinExistence type="predicted"/>
<evidence type="ECO:0000313" key="2">
    <source>
        <dbReference type="Proteomes" id="UP000095787"/>
    </source>
</evidence>
<protein>
    <submittedName>
        <fullName evidence="1">Uncharacterized protein</fullName>
    </submittedName>
</protein>
<name>A0A174BQI8_9FIRM</name>
<evidence type="ECO:0000313" key="1">
    <source>
        <dbReference type="EMBL" id="CUO03361.1"/>
    </source>
</evidence>
<accession>A0A174BQI8</accession>
<reference evidence="1 2" key="1">
    <citation type="submission" date="2015-09" db="EMBL/GenBank/DDBJ databases">
        <authorList>
            <consortium name="Pathogen Informatics"/>
        </authorList>
    </citation>
    <scope>NUCLEOTIDE SEQUENCE [LARGE SCALE GENOMIC DNA]</scope>
    <source>
        <strain evidence="1 2">2789STDY5834841</strain>
    </source>
</reference>
<gene>
    <name evidence="1" type="ORF">ERS852456_01431</name>
</gene>
<organism evidence="1 2">
    <name type="scientific">[Ruminococcus] torques</name>
    <dbReference type="NCBI Taxonomy" id="33039"/>
    <lineage>
        <taxon>Bacteria</taxon>
        <taxon>Bacillati</taxon>
        <taxon>Bacillota</taxon>
        <taxon>Clostridia</taxon>
        <taxon>Lachnospirales</taxon>
        <taxon>Lachnospiraceae</taxon>
        <taxon>Mediterraneibacter</taxon>
    </lineage>
</organism>
<dbReference type="Proteomes" id="UP000095787">
    <property type="component" value="Unassembled WGS sequence"/>
</dbReference>
<dbReference type="AlphaFoldDB" id="A0A174BQI8"/>